<proteinExistence type="predicted"/>
<gene>
    <name evidence="1" type="ORF">K466DRAFT_87689</name>
</gene>
<reference evidence="1 2" key="1">
    <citation type="journal article" date="2019" name="Nat. Ecol. Evol.">
        <title>Megaphylogeny resolves global patterns of mushroom evolution.</title>
        <authorList>
            <person name="Varga T."/>
            <person name="Krizsan K."/>
            <person name="Foldi C."/>
            <person name="Dima B."/>
            <person name="Sanchez-Garcia M."/>
            <person name="Sanchez-Ramirez S."/>
            <person name="Szollosi G.J."/>
            <person name="Szarkandi J.G."/>
            <person name="Papp V."/>
            <person name="Albert L."/>
            <person name="Andreopoulos W."/>
            <person name="Angelini C."/>
            <person name="Antonin V."/>
            <person name="Barry K.W."/>
            <person name="Bougher N.L."/>
            <person name="Buchanan P."/>
            <person name="Buyck B."/>
            <person name="Bense V."/>
            <person name="Catcheside P."/>
            <person name="Chovatia M."/>
            <person name="Cooper J."/>
            <person name="Damon W."/>
            <person name="Desjardin D."/>
            <person name="Finy P."/>
            <person name="Geml J."/>
            <person name="Haridas S."/>
            <person name="Hughes K."/>
            <person name="Justo A."/>
            <person name="Karasinski D."/>
            <person name="Kautmanova I."/>
            <person name="Kiss B."/>
            <person name="Kocsube S."/>
            <person name="Kotiranta H."/>
            <person name="LaButti K.M."/>
            <person name="Lechner B.E."/>
            <person name="Liimatainen K."/>
            <person name="Lipzen A."/>
            <person name="Lukacs Z."/>
            <person name="Mihaltcheva S."/>
            <person name="Morgado L.N."/>
            <person name="Niskanen T."/>
            <person name="Noordeloos M.E."/>
            <person name="Ohm R.A."/>
            <person name="Ortiz-Santana B."/>
            <person name="Ovrebo C."/>
            <person name="Racz N."/>
            <person name="Riley R."/>
            <person name="Savchenko A."/>
            <person name="Shiryaev A."/>
            <person name="Soop K."/>
            <person name="Spirin V."/>
            <person name="Szebenyi C."/>
            <person name="Tomsovsky M."/>
            <person name="Tulloss R.E."/>
            <person name="Uehling J."/>
            <person name="Grigoriev I.V."/>
            <person name="Vagvolgyi C."/>
            <person name="Papp T."/>
            <person name="Martin F.M."/>
            <person name="Miettinen O."/>
            <person name="Hibbett D.S."/>
            <person name="Nagy L.G."/>
        </authorList>
    </citation>
    <scope>NUCLEOTIDE SEQUENCE [LARGE SCALE GENOMIC DNA]</scope>
    <source>
        <strain evidence="1 2">HHB13444</strain>
    </source>
</reference>
<dbReference type="Proteomes" id="UP000308197">
    <property type="component" value="Unassembled WGS sequence"/>
</dbReference>
<dbReference type="InParanoid" id="A0A5C3PGB9"/>
<sequence length="76" mass="8472">MSASDYNDEKAPLLGGGPVVAGNFHTWDDDIEVKPLRYSDIPQATSSTYKATLVESMVRYFDVGLPILLWYTVHAH</sequence>
<keyword evidence="2" id="KW-1185">Reference proteome</keyword>
<evidence type="ECO:0000313" key="2">
    <source>
        <dbReference type="Proteomes" id="UP000308197"/>
    </source>
</evidence>
<evidence type="ECO:0000313" key="1">
    <source>
        <dbReference type="EMBL" id="TFK88067.1"/>
    </source>
</evidence>
<dbReference type="EMBL" id="ML211127">
    <property type="protein sequence ID" value="TFK88067.1"/>
    <property type="molecule type" value="Genomic_DNA"/>
</dbReference>
<dbReference type="AlphaFoldDB" id="A0A5C3PGB9"/>
<organism evidence="1 2">
    <name type="scientific">Polyporus arcularius HHB13444</name>
    <dbReference type="NCBI Taxonomy" id="1314778"/>
    <lineage>
        <taxon>Eukaryota</taxon>
        <taxon>Fungi</taxon>
        <taxon>Dikarya</taxon>
        <taxon>Basidiomycota</taxon>
        <taxon>Agaricomycotina</taxon>
        <taxon>Agaricomycetes</taxon>
        <taxon>Polyporales</taxon>
        <taxon>Polyporaceae</taxon>
        <taxon>Polyporus</taxon>
    </lineage>
</organism>
<accession>A0A5C3PGB9</accession>
<protein>
    <submittedName>
        <fullName evidence="1">Uncharacterized protein</fullName>
    </submittedName>
</protein>
<name>A0A5C3PGB9_9APHY</name>